<evidence type="ECO:0000256" key="1">
    <source>
        <dbReference type="SAM" id="Phobius"/>
    </source>
</evidence>
<reference evidence="2" key="1">
    <citation type="submission" date="2020-05" db="EMBL/GenBank/DDBJ databases">
        <authorList>
            <person name="Chiriac C."/>
            <person name="Salcher M."/>
            <person name="Ghai R."/>
            <person name="Kavagutti S V."/>
        </authorList>
    </citation>
    <scope>NUCLEOTIDE SEQUENCE</scope>
</reference>
<feature type="transmembrane region" description="Helical" evidence="1">
    <location>
        <begin position="90"/>
        <end position="111"/>
    </location>
</feature>
<feature type="transmembrane region" description="Helical" evidence="1">
    <location>
        <begin position="12"/>
        <end position="35"/>
    </location>
</feature>
<dbReference type="AlphaFoldDB" id="A0A6J6ZKF6"/>
<gene>
    <name evidence="2" type="ORF">UFOPK3004_01788</name>
</gene>
<dbReference type="EMBL" id="CAFAAL010000234">
    <property type="protein sequence ID" value="CAB4820256.1"/>
    <property type="molecule type" value="Genomic_DNA"/>
</dbReference>
<dbReference type="InterPro" id="IPR013879">
    <property type="entry name" value="DUF1761"/>
</dbReference>
<keyword evidence="1" id="KW-0472">Membrane</keyword>
<dbReference type="Pfam" id="PF08570">
    <property type="entry name" value="DUF1761"/>
    <property type="match status" value="1"/>
</dbReference>
<feature type="transmembrane region" description="Helical" evidence="1">
    <location>
        <begin position="55"/>
        <end position="78"/>
    </location>
</feature>
<keyword evidence="1" id="KW-0812">Transmembrane</keyword>
<name>A0A6J6ZKF6_9ZZZZ</name>
<organism evidence="2">
    <name type="scientific">freshwater metagenome</name>
    <dbReference type="NCBI Taxonomy" id="449393"/>
    <lineage>
        <taxon>unclassified sequences</taxon>
        <taxon>metagenomes</taxon>
        <taxon>ecological metagenomes</taxon>
    </lineage>
</organism>
<accession>A0A6J6ZKF6</accession>
<proteinExistence type="predicted"/>
<sequence>MFDSINLPAVLVSWFVAFISGFIWFGPKTLFPIWWKLMGKSSKDVPGGGTNMGLTFGSVLVGQLITIVTLALIMSTLVELGRVSSALDGALVGLLLGFGIAGATALGHRMFAGHGALVWIIESGNDIINLGIAGAILAAWR</sequence>
<feature type="transmembrane region" description="Helical" evidence="1">
    <location>
        <begin position="117"/>
        <end position="140"/>
    </location>
</feature>
<keyword evidence="1" id="KW-1133">Transmembrane helix</keyword>
<evidence type="ECO:0000313" key="2">
    <source>
        <dbReference type="EMBL" id="CAB4820256.1"/>
    </source>
</evidence>
<protein>
    <submittedName>
        <fullName evidence="2">Unannotated protein</fullName>
    </submittedName>
</protein>